<dbReference type="Gene3D" id="3.40.1280.10">
    <property type="match status" value="1"/>
</dbReference>
<dbReference type="PANTHER" id="PTHR43191:SF2">
    <property type="entry name" value="RRNA METHYLTRANSFERASE 3, MITOCHONDRIAL"/>
    <property type="match status" value="1"/>
</dbReference>
<dbReference type="GO" id="GO:0032259">
    <property type="term" value="P:methylation"/>
    <property type="evidence" value="ECO:0007669"/>
    <property type="project" value="UniProtKB-KW"/>
</dbReference>
<dbReference type="AlphaFoldDB" id="Q2S583"/>
<name>Q2S583_SALRD</name>
<dbReference type="InterPro" id="IPR029026">
    <property type="entry name" value="tRNA_m1G_MTases_N"/>
</dbReference>
<dbReference type="InterPro" id="IPR029028">
    <property type="entry name" value="Alpha/beta_knot_MTases"/>
</dbReference>
<dbReference type="InterPro" id="IPR053888">
    <property type="entry name" value="MRM3-like_sub_bind"/>
</dbReference>
<dbReference type="PANTHER" id="PTHR43191">
    <property type="entry name" value="RRNA METHYLTRANSFERASE 3"/>
    <property type="match status" value="1"/>
</dbReference>
<feature type="domain" description="RNA 2-O ribose methyltransferase substrate binding" evidence="5">
    <location>
        <begin position="79"/>
        <end position="152"/>
    </location>
</feature>
<gene>
    <name evidence="6" type="ordered locus">SRU_0504</name>
</gene>
<sequence length="312" mass="32932">MKPDGEPGRSGFSAKKSNGRRFPSKRTIRGAFSCSAASFAVPFPSCRSIFMPTPLSNRRRKAIAALTRRRGRRRHDRTLVEGPRALRAALDADAPLVEVVVTPEGRGDPTVQALLEQLSVSVHETDPDTMTTLTDVETPQGVVAVAERRLRDPETVPEQIGEAGTVLVLDGIQDPGNVGTLLRTAAWFGAQAVVAGPGTAGLYGPKVMRAGAGSHWALPLARTDAPGPFLDRLRRHGAALYGADLQGTRADAWGPDRPSALVLGSEAHGLSAAVLDRLDLTVSLPGAPDRPAAESLNVAVAGGILLYEWLGP</sequence>
<organism evidence="6 7">
    <name type="scientific">Salinibacter ruber (strain DSM 13855 / M31)</name>
    <dbReference type="NCBI Taxonomy" id="309807"/>
    <lineage>
        <taxon>Bacteria</taxon>
        <taxon>Pseudomonadati</taxon>
        <taxon>Rhodothermota</taxon>
        <taxon>Rhodothermia</taxon>
        <taxon>Rhodothermales</taxon>
        <taxon>Salinibacteraceae</taxon>
        <taxon>Salinibacter</taxon>
    </lineage>
</organism>
<keyword evidence="3" id="KW-0808">Transferase</keyword>
<evidence type="ECO:0000256" key="2">
    <source>
        <dbReference type="ARBA" id="ARBA00022603"/>
    </source>
</evidence>
<dbReference type="SMART" id="SM00967">
    <property type="entry name" value="SpoU_sub_bind"/>
    <property type="match status" value="1"/>
</dbReference>
<dbReference type="GO" id="GO:0008173">
    <property type="term" value="F:RNA methyltransferase activity"/>
    <property type="evidence" value="ECO:0007669"/>
    <property type="project" value="InterPro"/>
</dbReference>
<dbReference type="GO" id="GO:0005737">
    <property type="term" value="C:cytoplasm"/>
    <property type="evidence" value="ECO:0007669"/>
    <property type="project" value="UniProtKB-ARBA"/>
</dbReference>
<comment type="similarity">
    <text evidence="1">Belongs to the class IV-like SAM-binding methyltransferase superfamily. RNA methyltransferase TrmH family.</text>
</comment>
<dbReference type="KEGG" id="sru:SRU_0504"/>
<dbReference type="InterPro" id="IPR029064">
    <property type="entry name" value="Ribosomal_eL30-like_sf"/>
</dbReference>
<dbReference type="Gene3D" id="3.30.1330.30">
    <property type="match status" value="1"/>
</dbReference>
<dbReference type="HOGENOM" id="CLU_021322_3_2_10"/>
<evidence type="ECO:0000313" key="6">
    <source>
        <dbReference type="EMBL" id="ABC45823.1"/>
    </source>
</evidence>
<dbReference type="EnsemblBacteria" id="ABC45823">
    <property type="protein sequence ID" value="ABC45823"/>
    <property type="gene ID" value="SRU_0504"/>
</dbReference>
<dbReference type="InterPro" id="IPR051259">
    <property type="entry name" value="rRNA_Methyltransferase"/>
</dbReference>
<evidence type="ECO:0000256" key="1">
    <source>
        <dbReference type="ARBA" id="ARBA00007228"/>
    </source>
</evidence>
<dbReference type="InterPro" id="IPR013123">
    <property type="entry name" value="SpoU_subst-bd"/>
</dbReference>
<dbReference type="SUPFAM" id="SSF55315">
    <property type="entry name" value="L30e-like"/>
    <property type="match status" value="1"/>
</dbReference>
<dbReference type="STRING" id="309807.SRU_0504"/>
<dbReference type="OrthoDB" id="9785673at2"/>
<reference evidence="6 7" key="1">
    <citation type="journal article" date="2005" name="Proc. Natl. Acad. Sci. U.S.A.">
        <title>The genome of Salinibacter ruber: convergence and gene exchange among hyperhalophilic bacteria and archaea.</title>
        <authorList>
            <person name="Mongodin E.F."/>
            <person name="Nelson K.E."/>
            <person name="Daugherty S."/>
            <person name="Deboy R.T."/>
            <person name="Wister J."/>
            <person name="Khouri H."/>
            <person name="Weidman J."/>
            <person name="Walsh D.A."/>
            <person name="Papke R.T."/>
            <person name="Sanchez Perez G."/>
            <person name="Sharma A.K."/>
            <person name="Nesbo C.L."/>
            <person name="MacLeod D."/>
            <person name="Bapteste E."/>
            <person name="Doolittle W.F."/>
            <person name="Charlebois R.L."/>
            <person name="Legault B."/>
            <person name="Rodriguez-Valera F."/>
        </authorList>
    </citation>
    <scope>NUCLEOTIDE SEQUENCE [LARGE SCALE GENOMIC DNA]</scope>
    <source>
        <strain evidence="7">DSM 13855 / CECT 5946 / M31</strain>
    </source>
</reference>
<protein>
    <submittedName>
        <fullName evidence="6">RNA methyltransferase</fullName>
    </submittedName>
</protein>
<evidence type="ECO:0000259" key="5">
    <source>
        <dbReference type="SMART" id="SM00967"/>
    </source>
</evidence>
<dbReference type="GO" id="GO:0003723">
    <property type="term" value="F:RNA binding"/>
    <property type="evidence" value="ECO:0007669"/>
    <property type="project" value="InterPro"/>
</dbReference>
<dbReference type="CDD" id="cd18095">
    <property type="entry name" value="SpoU-like_rRNA-MTase"/>
    <property type="match status" value="1"/>
</dbReference>
<feature type="region of interest" description="Disordered" evidence="4">
    <location>
        <begin position="1"/>
        <end position="23"/>
    </location>
</feature>
<dbReference type="InterPro" id="IPR001537">
    <property type="entry name" value="SpoU_MeTrfase"/>
</dbReference>
<evidence type="ECO:0000313" key="7">
    <source>
        <dbReference type="Proteomes" id="UP000008674"/>
    </source>
</evidence>
<evidence type="ECO:0000256" key="3">
    <source>
        <dbReference type="ARBA" id="ARBA00022679"/>
    </source>
</evidence>
<proteinExistence type="inferred from homology"/>
<dbReference type="eggNOG" id="COG0566">
    <property type="taxonomic scope" value="Bacteria"/>
</dbReference>
<dbReference type="EMBL" id="CP000159">
    <property type="protein sequence ID" value="ABC45823.1"/>
    <property type="molecule type" value="Genomic_DNA"/>
</dbReference>
<keyword evidence="7" id="KW-1185">Reference proteome</keyword>
<keyword evidence="2 6" id="KW-0489">Methyltransferase</keyword>
<evidence type="ECO:0000256" key="4">
    <source>
        <dbReference type="SAM" id="MobiDB-lite"/>
    </source>
</evidence>
<dbReference type="SUPFAM" id="SSF75217">
    <property type="entry name" value="alpha/beta knot"/>
    <property type="match status" value="1"/>
</dbReference>
<accession>Q2S583</accession>
<dbReference type="Pfam" id="PF22435">
    <property type="entry name" value="MRM3-like_sub_bind"/>
    <property type="match status" value="1"/>
</dbReference>
<dbReference type="Pfam" id="PF00588">
    <property type="entry name" value="SpoU_methylase"/>
    <property type="match status" value="1"/>
</dbReference>
<dbReference type="GO" id="GO:0006396">
    <property type="term" value="P:RNA processing"/>
    <property type="evidence" value="ECO:0007669"/>
    <property type="project" value="InterPro"/>
</dbReference>
<dbReference type="Proteomes" id="UP000008674">
    <property type="component" value="Chromosome"/>
</dbReference>